<name>X6MFN2_RETFI</name>
<evidence type="ECO:0000313" key="3">
    <source>
        <dbReference type="EMBL" id="ETO12456.1"/>
    </source>
</evidence>
<feature type="transmembrane region" description="Helical" evidence="2">
    <location>
        <begin position="45"/>
        <end position="66"/>
    </location>
</feature>
<organism evidence="3 4">
    <name type="scientific">Reticulomyxa filosa</name>
    <dbReference type="NCBI Taxonomy" id="46433"/>
    <lineage>
        <taxon>Eukaryota</taxon>
        <taxon>Sar</taxon>
        <taxon>Rhizaria</taxon>
        <taxon>Retaria</taxon>
        <taxon>Foraminifera</taxon>
        <taxon>Monothalamids</taxon>
        <taxon>Reticulomyxidae</taxon>
        <taxon>Reticulomyxa</taxon>
    </lineage>
</organism>
<feature type="region of interest" description="Disordered" evidence="1">
    <location>
        <begin position="603"/>
        <end position="624"/>
    </location>
</feature>
<feature type="region of interest" description="Disordered" evidence="1">
    <location>
        <begin position="1133"/>
        <end position="1185"/>
    </location>
</feature>
<feature type="region of interest" description="Disordered" evidence="1">
    <location>
        <begin position="837"/>
        <end position="978"/>
    </location>
</feature>
<dbReference type="AlphaFoldDB" id="X6MFN2"/>
<keyword evidence="2" id="KW-1133">Transmembrane helix</keyword>
<keyword evidence="2" id="KW-0812">Transmembrane</keyword>
<evidence type="ECO:0000313" key="4">
    <source>
        <dbReference type="Proteomes" id="UP000023152"/>
    </source>
</evidence>
<dbReference type="EMBL" id="ASPP01021385">
    <property type="protein sequence ID" value="ETO12456.1"/>
    <property type="molecule type" value="Genomic_DNA"/>
</dbReference>
<feature type="compositionally biased region" description="Polar residues" evidence="1">
    <location>
        <begin position="946"/>
        <end position="956"/>
    </location>
</feature>
<dbReference type="Proteomes" id="UP000023152">
    <property type="component" value="Unassembled WGS sequence"/>
</dbReference>
<feature type="compositionally biased region" description="Polar residues" evidence="1">
    <location>
        <begin position="1139"/>
        <end position="1163"/>
    </location>
</feature>
<sequence length="1242" mass="143861">MERDTPFHSMQMEIIDVVTIQHDHWNFLLTKACPTLFHFVMNRKYICICHTYIYIYIFCIYLNWLVSQSTERLSRFLRNAPETTLDMIWNQLDTQRIQSIPIRLLRSLLYAVIRQYYLQELQLREQLIPQERQFALSIDRLRKIVIEKLKVIQSPYGRDYDRTFSEKKLCRQHFDQFGVWFSKEQNNVTPTTIRRKDLSPQWAKILKEVSRNFKAHIASGSDWKDLMQQVLVLKSNFFFFFFFLKKTTTTTTTKSDKLCCGILTQLYDRQDILKYNVPLRDTLVSFGKWLHAQSTSTLNLLWGYLNSMNKEHLKEAEMALLLHVCMNIWMLERDLHKKNPYDHDALTIGPSRFEHHSAGENPTTNGSQQLPSSIPVSHPPDTYHLKPPTTSISSSSPPSPSFPSSLSSFFSSAKSKQRTATIAVDKKGHRQSNTYLQPILPSVSTNVSPSLSSIRRDEASDDLQQMGLLLDETPVVDTSSLSSLISKEDEKKLASAHYFTILRFEECKDCITSILKIVRKKIENKRKFLITRNMRHKITQWLCSSNDPSISYVGYLWNEIADADRLYIWNHFMDKEYNGIVEQNVLPLLKYLYQQYISISRHPGDDNGNGDGATPARKNEEDTLPKRREKLQIIEKISNIRQYKNIVEHINSETLKKWTQRVKAYLIQEFCRYCFVNQEEFHFFSTWILEVYQYVQICISVTNFQQQNGDNNDNAAKVLFTKAGSCITMLFVITNTIIIFNYYYYILILSQLFSFSIFCYYYLLLIVRKMSSVQHNTRGTIFVIRPNEQSKDKKSVTRSMAAIPRPIHVPLDSVGAIHNSAAELYAPLSRVSVLRLTPPSSQDKTPLSIQLSNSSCSPVKTPDNTFSAGDEKGETDEEMEEEEEEEEEERGKDKDKVKANEDYENDSKANGKEKQEELMESAARNAVSSDHIVNSRERHRKRAQKTLKSQSSSDNPIDSDVRENSPTRERQVSQSLSCRKRRNCKFPVKTYHRQSMSRDTAELIQNMSKNMLMAQIQDCSAFVKFLEKCSTEALDCVWKKFDTRGCKLVPLHCLEDMIYALMVLHLNNSKSYSSVKQQGGTALLPTREQCQSVVDEYAMVIRQHLTEDKYLHLHDFHHFHLWLKGSNDDVQLTDKHNTKNGTSLPCNERSTSAETQTTGQSGAMESGRAKSKLLNAQQKKDDNDRTRFRGITNESLDFALVDDDGQQLDHLYSLYEESIKTRELHPVNTAQMTNNASQQDRH</sequence>
<gene>
    <name evidence="3" type="ORF">RFI_24921</name>
</gene>
<keyword evidence="4" id="KW-1185">Reference proteome</keyword>
<comment type="caution">
    <text evidence="3">The sequence shown here is derived from an EMBL/GenBank/DDBJ whole genome shotgun (WGS) entry which is preliminary data.</text>
</comment>
<feature type="region of interest" description="Disordered" evidence="1">
    <location>
        <begin position="347"/>
        <end position="399"/>
    </location>
</feature>
<protein>
    <submittedName>
        <fullName evidence="3">Uncharacterized protein</fullName>
    </submittedName>
</protein>
<feature type="compositionally biased region" description="Acidic residues" evidence="1">
    <location>
        <begin position="873"/>
        <end position="888"/>
    </location>
</feature>
<accession>X6MFN2</accession>
<feature type="compositionally biased region" description="Polar residues" evidence="1">
    <location>
        <begin position="360"/>
        <end position="375"/>
    </location>
</feature>
<feature type="compositionally biased region" description="Low complexity" evidence="1">
    <location>
        <begin position="387"/>
        <end position="399"/>
    </location>
</feature>
<reference evidence="3 4" key="1">
    <citation type="journal article" date="2013" name="Curr. Biol.">
        <title>The Genome of the Foraminiferan Reticulomyxa filosa.</title>
        <authorList>
            <person name="Glockner G."/>
            <person name="Hulsmann N."/>
            <person name="Schleicher M."/>
            <person name="Noegel A.A."/>
            <person name="Eichinger L."/>
            <person name="Gallinger C."/>
            <person name="Pawlowski J."/>
            <person name="Sierra R."/>
            <person name="Euteneuer U."/>
            <person name="Pillet L."/>
            <person name="Moustafa A."/>
            <person name="Platzer M."/>
            <person name="Groth M."/>
            <person name="Szafranski K."/>
            <person name="Schliwa M."/>
        </authorList>
    </citation>
    <scope>NUCLEOTIDE SEQUENCE [LARGE SCALE GENOMIC DNA]</scope>
</reference>
<proteinExistence type="predicted"/>
<evidence type="ECO:0000256" key="2">
    <source>
        <dbReference type="SAM" id="Phobius"/>
    </source>
</evidence>
<evidence type="ECO:0000256" key="1">
    <source>
        <dbReference type="SAM" id="MobiDB-lite"/>
    </source>
</evidence>
<feature type="transmembrane region" description="Helical" evidence="2">
    <location>
        <begin position="742"/>
        <end position="763"/>
    </location>
</feature>
<feature type="compositionally biased region" description="Polar residues" evidence="1">
    <location>
        <begin position="838"/>
        <end position="867"/>
    </location>
</feature>
<keyword evidence="2" id="KW-0472">Membrane</keyword>
<feature type="compositionally biased region" description="Basic and acidic residues" evidence="1">
    <location>
        <begin position="959"/>
        <end position="971"/>
    </location>
</feature>
<feature type="compositionally biased region" description="Basic and acidic residues" evidence="1">
    <location>
        <begin position="889"/>
        <end position="917"/>
    </location>
</feature>